<dbReference type="Proteomes" id="UP000032180">
    <property type="component" value="Chromosome 3"/>
</dbReference>
<dbReference type="SMART" id="SM00360">
    <property type="entry name" value="RRM"/>
    <property type="match status" value="2"/>
</dbReference>
<dbReference type="PANTHER" id="PTHR48032">
    <property type="entry name" value="RNA-BINDING PROTEIN MUSASHI HOMOLOG RBP6"/>
    <property type="match status" value="1"/>
</dbReference>
<dbReference type="InterPro" id="IPR012677">
    <property type="entry name" value="Nucleotide-bd_a/b_plait_sf"/>
</dbReference>
<dbReference type="PANTHER" id="PTHR48032:SF12">
    <property type="entry name" value="RRM DOMAIN-CONTAINING PROTEIN"/>
    <property type="match status" value="1"/>
</dbReference>
<evidence type="ECO:0000313" key="6">
    <source>
        <dbReference type="Proteomes" id="UP000032180"/>
    </source>
</evidence>
<dbReference type="eggNOG" id="KOG4205">
    <property type="taxonomic scope" value="Eukaryota"/>
</dbReference>
<feature type="domain" description="RRM" evidence="4">
    <location>
        <begin position="6"/>
        <end position="86"/>
    </location>
</feature>
<protein>
    <recommendedName>
        <fullName evidence="4">RRM domain-containing protein</fullName>
    </recommendedName>
</protein>
<proteinExistence type="predicted"/>
<evidence type="ECO:0000256" key="2">
    <source>
        <dbReference type="ARBA" id="ARBA00022884"/>
    </source>
</evidence>
<dbReference type="Pfam" id="PF00076">
    <property type="entry name" value="RRM_1"/>
    <property type="match status" value="2"/>
</dbReference>
<evidence type="ECO:0000259" key="4">
    <source>
        <dbReference type="PROSITE" id="PS50102"/>
    </source>
</evidence>
<dbReference type="AlphaFoldDB" id="A0A0D9VZI1"/>
<dbReference type="InterPro" id="IPR035979">
    <property type="entry name" value="RBD_domain_sf"/>
</dbReference>
<evidence type="ECO:0000313" key="5">
    <source>
        <dbReference type="EnsemblPlants" id="LPERR03G29920.1"/>
    </source>
</evidence>
<dbReference type="STRING" id="77586.A0A0D9VZI1"/>
<accession>A0A0D9VZI1</accession>
<evidence type="ECO:0000256" key="3">
    <source>
        <dbReference type="PROSITE-ProRule" id="PRU00176"/>
    </source>
</evidence>
<organism evidence="5 6">
    <name type="scientific">Leersia perrieri</name>
    <dbReference type="NCBI Taxonomy" id="77586"/>
    <lineage>
        <taxon>Eukaryota</taxon>
        <taxon>Viridiplantae</taxon>
        <taxon>Streptophyta</taxon>
        <taxon>Embryophyta</taxon>
        <taxon>Tracheophyta</taxon>
        <taxon>Spermatophyta</taxon>
        <taxon>Magnoliopsida</taxon>
        <taxon>Liliopsida</taxon>
        <taxon>Poales</taxon>
        <taxon>Poaceae</taxon>
        <taxon>BOP clade</taxon>
        <taxon>Oryzoideae</taxon>
        <taxon>Oryzeae</taxon>
        <taxon>Oryzinae</taxon>
        <taxon>Leersia</taxon>
    </lineage>
</organism>
<dbReference type="HOGENOM" id="CLU_012062_1_5_1"/>
<keyword evidence="2 3" id="KW-0694">RNA-binding</keyword>
<reference evidence="6" key="2">
    <citation type="submission" date="2013-12" db="EMBL/GenBank/DDBJ databases">
        <authorList>
            <person name="Yu Y."/>
            <person name="Lee S."/>
            <person name="de Baynast K."/>
            <person name="Wissotski M."/>
            <person name="Liu L."/>
            <person name="Talag J."/>
            <person name="Goicoechea J."/>
            <person name="Angelova A."/>
            <person name="Jetty R."/>
            <person name="Kudrna D."/>
            <person name="Golser W."/>
            <person name="Rivera L."/>
            <person name="Zhang J."/>
            <person name="Wing R."/>
        </authorList>
    </citation>
    <scope>NUCLEOTIDE SEQUENCE</scope>
</reference>
<reference evidence="5" key="3">
    <citation type="submission" date="2015-04" db="UniProtKB">
        <authorList>
            <consortium name="EnsemblPlants"/>
        </authorList>
    </citation>
    <scope>IDENTIFICATION</scope>
</reference>
<dbReference type="Gramene" id="LPERR03G29920.1">
    <property type="protein sequence ID" value="LPERR03G29920.1"/>
    <property type="gene ID" value="LPERR03G29920"/>
</dbReference>
<dbReference type="EnsemblPlants" id="LPERR03G29920.1">
    <property type="protein sequence ID" value="LPERR03G29920.1"/>
    <property type="gene ID" value="LPERR03G29920"/>
</dbReference>
<evidence type="ECO:0000256" key="1">
    <source>
        <dbReference type="ARBA" id="ARBA00022737"/>
    </source>
</evidence>
<sequence>MMLEERKLFVASLPWKTREGDLRGHFARYGEVVHARVVLDLESGRSRGFGFVEFADAAATGRALAEAEMPNHVFLGRKVDVKRAERRLLHKQTEQSLDLHNSNHDKNDISNKKQFISQKKLFVGGLHESITEKEFVSYFEKFGEITNGVVIHDRITNRPRGFGFISFYSNEAVRKVLENRFHDLNGKSVEVKMAIPKSQTYLTGQDHRLRILDTNISTSYYNGMYTPYTSPYYMNHLHPYFYAQHTFDFYGSPMMACQDTQVIYSGYGYGGPTGHNLVDAIHDFKIDSKSNSISIGTDDTIKTELDKQVSVP</sequence>
<feature type="domain" description="RRM" evidence="4">
    <location>
        <begin position="119"/>
        <end position="196"/>
    </location>
</feature>
<reference evidence="5 6" key="1">
    <citation type="submission" date="2012-08" db="EMBL/GenBank/DDBJ databases">
        <title>Oryza genome evolution.</title>
        <authorList>
            <person name="Wing R.A."/>
        </authorList>
    </citation>
    <scope>NUCLEOTIDE SEQUENCE</scope>
</reference>
<dbReference type="GO" id="GO:0003729">
    <property type="term" value="F:mRNA binding"/>
    <property type="evidence" value="ECO:0007669"/>
    <property type="project" value="TreeGrafter"/>
</dbReference>
<keyword evidence="6" id="KW-1185">Reference proteome</keyword>
<dbReference type="PROSITE" id="PS50102">
    <property type="entry name" value="RRM"/>
    <property type="match status" value="2"/>
</dbReference>
<dbReference type="Gene3D" id="3.30.70.330">
    <property type="match status" value="2"/>
</dbReference>
<dbReference type="GO" id="GO:0006417">
    <property type="term" value="P:regulation of translation"/>
    <property type="evidence" value="ECO:0007669"/>
    <property type="project" value="TreeGrafter"/>
</dbReference>
<dbReference type="SUPFAM" id="SSF54928">
    <property type="entry name" value="RNA-binding domain, RBD"/>
    <property type="match status" value="2"/>
</dbReference>
<name>A0A0D9VZI1_9ORYZ</name>
<dbReference type="InterPro" id="IPR000504">
    <property type="entry name" value="RRM_dom"/>
</dbReference>
<keyword evidence="1" id="KW-0677">Repeat</keyword>